<reference evidence="2 3" key="1">
    <citation type="journal article" date="2011" name="J. Bacteriol.">
        <title>Genome sequence of Brevibacillus laterosporus LMG 15441, a pathogen of invertebrates.</title>
        <authorList>
            <person name="Djukic M."/>
            <person name="Poehlein A."/>
            <person name="Thurmer A."/>
            <person name="Daniel R."/>
        </authorList>
    </citation>
    <scope>NUCLEOTIDE SEQUENCE [LARGE SCALE GENOMIC DNA]</scope>
    <source>
        <strain evidence="2 3">LMG 15441</strain>
    </source>
</reference>
<keyword evidence="2" id="KW-0430">Lectin</keyword>
<dbReference type="Proteomes" id="UP000005850">
    <property type="component" value="Chromosome"/>
</dbReference>
<dbReference type="SMART" id="SM00915">
    <property type="entry name" value="Jacalin"/>
    <property type="match status" value="1"/>
</dbReference>
<dbReference type="Gene3D" id="2.100.10.30">
    <property type="entry name" value="Jacalin-like lectin domain"/>
    <property type="match status" value="1"/>
</dbReference>
<dbReference type="PANTHER" id="PTHR46506">
    <property type="entry name" value="OS05G0143600 PROTEIN"/>
    <property type="match status" value="1"/>
</dbReference>
<dbReference type="Pfam" id="PF01419">
    <property type="entry name" value="Jacalin"/>
    <property type="match status" value="1"/>
</dbReference>
<dbReference type="GO" id="GO:0030246">
    <property type="term" value="F:carbohydrate binding"/>
    <property type="evidence" value="ECO:0007669"/>
    <property type="project" value="UniProtKB-KW"/>
</dbReference>
<sequence>MSWRKSTQFGGDGGSPFSDDLTNVKRLAGFYIRHGSRIDAIQGIYEYSDGRRTPQGFHGGYGGSHNIVFFENDEYIIQITGRTDRRVDQLTFTTNKRTYGPYGGDGGNPFEIDAAHISGFFGRSASELDAIGFFIPTV</sequence>
<dbReference type="SUPFAM" id="SSF51101">
    <property type="entry name" value="Mannose-binding lectins"/>
    <property type="match status" value="1"/>
</dbReference>
<dbReference type="InterPro" id="IPR001229">
    <property type="entry name" value="Jacalin-like_lectin_dom"/>
</dbReference>
<organism evidence="2 3">
    <name type="scientific">Brevibacillus laterosporus LMG 15441</name>
    <dbReference type="NCBI Taxonomy" id="1042163"/>
    <lineage>
        <taxon>Bacteria</taxon>
        <taxon>Bacillati</taxon>
        <taxon>Bacillota</taxon>
        <taxon>Bacilli</taxon>
        <taxon>Bacillales</taxon>
        <taxon>Paenibacillaceae</taxon>
        <taxon>Brevibacillus</taxon>
    </lineage>
</organism>
<accession>A0A075R7C5</accession>
<dbReference type="InterPro" id="IPR036404">
    <property type="entry name" value="Jacalin-like_lectin_dom_sf"/>
</dbReference>
<dbReference type="PROSITE" id="PS51752">
    <property type="entry name" value="JACALIN_LECTIN"/>
    <property type="match status" value="1"/>
</dbReference>
<dbReference type="RefSeq" id="WP_003336771.1">
    <property type="nucleotide sequence ID" value="NZ_CP007806.1"/>
</dbReference>
<gene>
    <name evidence="2" type="ORF">BRLA_c034220</name>
</gene>
<evidence type="ECO:0000313" key="3">
    <source>
        <dbReference type="Proteomes" id="UP000005850"/>
    </source>
</evidence>
<dbReference type="AlphaFoldDB" id="A0A075R7C5"/>
<dbReference type="EMBL" id="CP007806">
    <property type="protein sequence ID" value="AIG27734.1"/>
    <property type="molecule type" value="Genomic_DNA"/>
</dbReference>
<proteinExistence type="predicted"/>
<name>A0A075R7C5_BRELA</name>
<evidence type="ECO:0000313" key="2">
    <source>
        <dbReference type="EMBL" id="AIG27734.1"/>
    </source>
</evidence>
<dbReference type="eggNOG" id="COG3743">
    <property type="taxonomic scope" value="Bacteria"/>
</dbReference>
<feature type="domain" description="Jacalin-type lectin" evidence="1">
    <location>
        <begin position="3"/>
        <end position="137"/>
    </location>
</feature>
<evidence type="ECO:0000259" key="1">
    <source>
        <dbReference type="PROSITE" id="PS51752"/>
    </source>
</evidence>
<dbReference type="KEGG" id="blr:BRLA_c034220"/>
<dbReference type="STRING" id="1042163.BRLA_c034220"/>
<protein>
    <submittedName>
        <fullName evidence="2">Jacalin-like lectin domain protein</fullName>
    </submittedName>
</protein>
<dbReference type="HOGENOM" id="CLU_078923_3_2_9"/>
<keyword evidence="3" id="KW-1185">Reference proteome</keyword>